<evidence type="ECO:0000256" key="1">
    <source>
        <dbReference type="SAM" id="Phobius"/>
    </source>
</evidence>
<evidence type="ECO:0008006" key="4">
    <source>
        <dbReference type="Google" id="ProtNLM"/>
    </source>
</evidence>
<name>A0A099L4J3_COLPS</name>
<dbReference type="OrthoDB" id="5496540at2"/>
<dbReference type="Pfam" id="PF14592">
    <property type="entry name" value="Chondroitinas_B"/>
    <property type="match status" value="1"/>
</dbReference>
<dbReference type="PATRIC" id="fig|28229.3.peg.827"/>
<evidence type="ECO:0000313" key="2">
    <source>
        <dbReference type="EMBL" id="KGJ96783.1"/>
    </source>
</evidence>
<proteinExistence type="predicted"/>
<evidence type="ECO:0000313" key="3">
    <source>
        <dbReference type="Proteomes" id="UP000029868"/>
    </source>
</evidence>
<dbReference type="SUPFAM" id="SSF51126">
    <property type="entry name" value="Pectin lyase-like"/>
    <property type="match status" value="1"/>
</dbReference>
<dbReference type="AlphaFoldDB" id="A0A099L4J3"/>
<dbReference type="InterPro" id="IPR011050">
    <property type="entry name" value="Pectin_lyase_fold/virulence"/>
</dbReference>
<dbReference type="EMBL" id="JQEC01000006">
    <property type="protein sequence ID" value="KGJ96783.1"/>
    <property type="molecule type" value="Genomic_DNA"/>
</dbReference>
<accession>A0A099L4J3</accession>
<comment type="caution">
    <text evidence="2">The sequence shown here is derived from an EMBL/GenBank/DDBJ whole genome shotgun (WGS) entry which is preliminary data.</text>
</comment>
<feature type="transmembrane region" description="Helical" evidence="1">
    <location>
        <begin position="20"/>
        <end position="40"/>
    </location>
</feature>
<dbReference type="Proteomes" id="UP000029868">
    <property type="component" value="Unassembled WGS sequence"/>
</dbReference>
<keyword evidence="1" id="KW-0472">Membrane</keyword>
<dbReference type="InterPro" id="IPR039513">
    <property type="entry name" value="PL-6"/>
</dbReference>
<dbReference type="InterPro" id="IPR012334">
    <property type="entry name" value="Pectin_lyas_fold"/>
</dbReference>
<protein>
    <recommendedName>
        <fullName evidence="4">Right handed beta helix domain-containing protein</fullName>
    </recommendedName>
</protein>
<sequence>MSNTSFFTALLQYFYRVGILVHSFLLLVVFASLVYGIYLYNNYNLPAVIFFERVAISLANSSSPLAKKISSPVAYIANELDEYTQAHRYQIRYDRTVVGPSINRSKVHLTSKETNQRLMNHYRNLRDFEFKKLRTVRVASSQELLLAIEKAKPGDDIVISPGKYNINQRQIYLNAKGTLLNPIRIKADLYGEVLLELNTLEGFVITGDYWFLENLKINGVCSKDKSCEHAIHIAGAKHLIIRNNELKNFNSTIKANSIGVPKMRRHPDNVLIEHNAIYNESSRKTDTSVTLVDVVAGSFWLIRKNFIANNSKHGSDYISYALFLKGNGSDGIIENNIVDCQWSIANDKHTRIGISLGGGGTAERFCRTGSCPVEYNNGLIRNNLVANCSQDVAIYINKSSNTKIIHNSLLNTLGLDVRFIQSSASIINNVTTGQIRARDGGVMELQGNTQKTNKATINSAPSVQSLSDTDLCGFKRYKFSVAGALGRECVKKMNIEVISN</sequence>
<keyword evidence="1" id="KW-1133">Transmembrane helix</keyword>
<organism evidence="2 3">
    <name type="scientific">Colwellia psychrerythraea</name>
    <name type="common">Vibrio psychroerythus</name>
    <dbReference type="NCBI Taxonomy" id="28229"/>
    <lineage>
        <taxon>Bacteria</taxon>
        <taxon>Pseudomonadati</taxon>
        <taxon>Pseudomonadota</taxon>
        <taxon>Gammaproteobacteria</taxon>
        <taxon>Alteromonadales</taxon>
        <taxon>Colwelliaceae</taxon>
        <taxon>Colwellia</taxon>
    </lineage>
</organism>
<gene>
    <name evidence="2" type="ORF">GAB14E_1659</name>
</gene>
<reference evidence="2 3" key="1">
    <citation type="submission" date="2014-08" db="EMBL/GenBank/DDBJ databases">
        <title>Genomic and Phenotypic Diversity of Colwellia psychrerythraea strains from Disparate Marine Basins.</title>
        <authorList>
            <person name="Techtmann S.M."/>
            <person name="Stelling S.C."/>
            <person name="Utturkar S.M."/>
            <person name="Alshibli N."/>
            <person name="Harris A."/>
            <person name="Brown S.D."/>
            <person name="Hazen T.C."/>
        </authorList>
    </citation>
    <scope>NUCLEOTIDE SEQUENCE [LARGE SCALE GENOMIC DNA]</scope>
    <source>
        <strain evidence="2 3">GAB14E</strain>
    </source>
</reference>
<dbReference type="Gene3D" id="2.160.20.10">
    <property type="entry name" value="Single-stranded right-handed beta-helix, Pectin lyase-like"/>
    <property type="match status" value="1"/>
</dbReference>
<keyword evidence="1" id="KW-0812">Transmembrane</keyword>
<dbReference type="RefSeq" id="WP_052093467.1">
    <property type="nucleotide sequence ID" value="NZ_JQEC01000006.1"/>
</dbReference>